<dbReference type="SUPFAM" id="SSF54001">
    <property type="entry name" value="Cysteine proteinases"/>
    <property type="match status" value="1"/>
</dbReference>
<dbReference type="GO" id="GO:0008234">
    <property type="term" value="F:cysteine-type peptidase activity"/>
    <property type="evidence" value="ECO:0007669"/>
    <property type="project" value="InterPro"/>
</dbReference>
<evidence type="ECO:0000256" key="3">
    <source>
        <dbReference type="ARBA" id="ARBA00022801"/>
    </source>
</evidence>
<proteinExistence type="inferred from homology"/>
<dbReference type="RefSeq" id="XP_064699741.1">
    <property type="nucleotide sequence ID" value="XM_064856317.1"/>
</dbReference>
<evidence type="ECO:0000313" key="6">
    <source>
        <dbReference type="Proteomes" id="UP001358417"/>
    </source>
</evidence>
<sequence>MSGEQLDVMIRDIQKDPRRILLLDILGRQLEDLIAEKSPDLHELCETLRAENLVLEEECQVLHAILCVDADAVSKATLNAAVEQLIKDVGAKVLGKRKIREGNSVAINNGVELDSNIFRRLREEDWFDAWTIVAAMQISDKPFFVHHGYSVPLDELGRNERMKPVKRPLAGWAQKIIDFRKKAYEIYGDSTRLVYFCPLNHGNRHFTLLEINEREEVIRHYDSHADQSVIHGTMKLTRVQKLVKEEFGDLKFTFREAPTPQQNDSWSCGVRVVWNFRRLANNLPVGDWNMTLSPERMKMEIVEGFAACIENGAMKRYRE</sequence>
<dbReference type="GeneID" id="89980942"/>
<dbReference type="Proteomes" id="UP001358417">
    <property type="component" value="Unassembled WGS sequence"/>
</dbReference>
<evidence type="ECO:0000256" key="2">
    <source>
        <dbReference type="ARBA" id="ARBA00022670"/>
    </source>
</evidence>
<keyword evidence="3" id="KW-0378">Hydrolase</keyword>
<dbReference type="EMBL" id="JAVRRD010000080">
    <property type="protein sequence ID" value="KAK5042846.1"/>
    <property type="molecule type" value="Genomic_DNA"/>
</dbReference>
<comment type="similarity">
    <text evidence="1">Belongs to the peptidase C48 family.</text>
</comment>
<dbReference type="GO" id="GO:0019783">
    <property type="term" value="F:ubiquitin-like protein peptidase activity"/>
    <property type="evidence" value="ECO:0007669"/>
    <property type="project" value="UniProtKB-ARBA"/>
</dbReference>
<dbReference type="InterPro" id="IPR003653">
    <property type="entry name" value="Peptidase_C48_C"/>
</dbReference>
<comment type="caution">
    <text evidence="5">The sequence shown here is derived from an EMBL/GenBank/DDBJ whole genome shotgun (WGS) entry which is preliminary data.</text>
</comment>
<keyword evidence="6" id="KW-1185">Reference proteome</keyword>
<dbReference type="AlphaFoldDB" id="A0AAV9MTY0"/>
<dbReference type="GO" id="GO:0006508">
    <property type="term" value="P:proteolysis"/>
    <property type="evidence" value="ECO:0007669"/>
    <property type="project" value="UniProtKB-KW"/>
</dbReference>
<evidence type="ECO:0000313" key="5">
    <source>
        <dbReference type="EMBL" id="KAK5042846.1"/>
    </source>
</evidence>
<organism evidence="5 6">
    <name type="scientific">Exophiala bonariae</name>
    <dbReference type="NCBI Taxonomy" id="1690606"/>
    <lineage>
        <taxon>Eukaryota</taxon>
        <taxon>Fungi</taxon>
        <taxon>Dikarya</taxon>
        <taxon>Ascomycota</taxon>
        <taxon>Pezizomycotina</taxon>
        <taxon>Eurotiomycetes</taxon>
        <taxon>Chaetothyriomycetidae</taxon>
        <taxon>Chaetothyriales</taxon>
        <taxon>Herpotrichiellaceae</taxon>
        <taxon>Exophiala</taxon>
    </lineage>
</organism>
<feature type="domain" description="Ubiquitin-like protease family profile" evidence="4">
    <location>
        <begin position="111"/>
        <end position="279"/>
    </location>
</feature>
<gene>
    <name evidence="5" type="ORF">LTR84_012801</name>
</gene>
<name>A0AAV9MTY0_9EURO</name>
<protein>
    <recommendedName>
        <fullName evidence="4">Ubiquitin-like protease family profile domain-containing protein</fullName>
    </recommendedName>
</protein>
<keyword evidence="2" id="KW-0645">Protease</keyword>
<evidence type="ECO:0000256" key="1">
    <source>
        <dbReference type="ARBA" id="ARBA00005234"/>
    </source>
</evidence>
<accession>A0AAV9MTY0</accession>
<evidence type="ECO:0000259" key="4">
    <source>
        <dbReference type="PROSITE" id="PS50600"/>
    </source>
</evidence>
<dbReference type="Gene3D" id="3.40.395.10">
    <property type="entry name" value="Adenoviral Proteinase, Chain A"/>
    <property type="match status" value="1"/>
</dbReference>
<dbReference type="InterPro" id="IPR038765">
    <property type="entry name" value="Papain-like_cys_pep_sf"/>
</dbReference>
<reference evidence="5 6" key="1">
    <citation type="submission" date="2023-08" db="EMBL/GenBank/DDBJ databases">
        <title>Black Yeasts Isolated from many extreme environments.</title>
        <authorList>
            <person name="Coleine C."/>
            <person name="Stajich J.E."/>
            <person name="Selbmann L."/>
        </authorList>
    </citation>
    <scope>NUCLEOTIDE SEQUENCE [LARGE SCALE GENOMIC DNA]</scope>
    <source>
        <strain evidence="5 6">CCFEE 5792</strain>
    </source>
</reference>
<dbReference type="Pfam" id="PF02902">
    <property type="entry name" value="Peptidase_C48"/>
    <property type="match status" value="1"/>
</dbReference>
<dbReference type="PROSITE" id="PS50600">
    <property type="entry name" value="ULP_PROTEASE"/>
    <property type="match status" value="1"/>
</dbReference>